<protein>
    <submittedName>
        <fullName evidence="1">HET-domain-containing protein</fullName>
    </submittedName>
</protein>
<name>A0ACB6RJ12_9PLEO</name>
<evidence type="ECO:0000313" key="2">
    <source>
        <dbReference type="Proteomes" id="UP000799754"/>
    </source>
</evidence>
<organism evidence="1 2">
    <name type="scientific">Macroventuria anomochaeta</name>
    <dbReference type="NCBI Taxonomy" id="301207"/>
    <lineage>
        <taxon>Eukaryota</taxon>
        <taxon>Fungi</taxon>
        <taxon>Dikarya</taxon>
        <taxon>Ascomycota</taxon>
        <taxon>Pezizomycotina</taxon>
        <taxon>Dothideomycetes</taxon>
        <taxon>Pleosporomycetidae</taxon>
        <taxon>Pleosporales</taxon>
        <taxon>Pleosporineae</taxon>
        <taxon>Didymellaceae</taxon>
        <taxon>Macroventuria</taxon>
    </lineage>
</organism>
<dbReference type="EMBL" id="MU006750">
    <property type="protein sequence ID" value="KAF2621900.1"/>
    <property type="molecule type" value="Genomic_DNA"/>
</dbReference>
<dbReference type="Proteomes" id="UP000799754">
    <property type="component" value="Unassembled WGS sequence"/>
</dbReference>
<keyword evidence="2" id="KW-1185">Reference proteome</keyword>
<comment type="caution">
    <text evidence="1">The sequence shown here is derived from an EMBL/GenBank/DDBJ whole genome shotgun (WGS) entry which is preliminary data.</text>
</comment>
<proteinExistence type="predicted"/>
<reference evidence="1" key="1">
    <citation type="journal article" date="2020" name="Stud. Mycol.">
        <title>101 Dothideomycetes genomes: a test case for predicting lifestyles and emergence of pathogens.</title>
        <authorList>
            <person name="Haridas S."/>
            <person name="Albert R."/>
            <person name="Binder M."/>
            <person name="Bloem J."/>
            <person name="Labutti K."/>
            <person name="Salamov A."/>
            <person name="Andreopoulos B."/>
            <person name="Baker S."/>
            <person name="Barry K."/>
            <person name="Bills G."/>
            <person name="Bluhm B."/>
            <person name="Cannon C."/>
            <person name="Castanera R."/>
            <person name="Culley D."/>
            <person name="Daum C."/>
            <person name="Ezra D."/>
            <person name="Gonzalez J."/>
            <person name="Henrissat B."/>
            <person name="Kuo A."/>
            <person name="Liang C."/>
            <person name="Lipzen A."/>
            <person name="Lutzoni F."/>
            <person name="Magnuson J."/>
            <person name="Mondo S."/>
            <person name="Nolan M."/>
            <person name="Ohm R."/>
            <person name="Pangilinan J."/>
            <person name="Park H.-J."/>
            <person name="Ramirez L."/>
            <person name="Alfaro M."/>
            <person name="Sun H."/>
            <person name="Tritt A."/>
            <person name="Yoshinaga Y."/>
            <person name="Zwiers L.-H."/>
            <person name="Turgeon B."/>
            <person name="Goodwin S."/>
            <person name="Spatafora J."/>
            <person name="Crous P."/>
            <person name="Grigoriev I."/>
        </authorList>
    </citation>
    <scope>NUCLEOTIDE SEQUENCE</scope>
    <source>
        <strain evidence="1">CBS 525.71</strain>
    </source>
</reference>
<accession>A0ACB6RJ12</accession>
<sequence length="1013" mass="114703">MFPWADGDSLRDYWDNTRWQCPTGDIISQAVTQLRGLADALVSLHDGVRARASRNDENDTDEDEDSINLNIQIRNEDNEVTKPLETPNPKNIRHGDLKPENILRFVGTGISLGTLKIADMGLAKQHIVATQDRKHLTSTRYGTIRYEAPEAVDTLQGPRSRLYDIWSMGCITLEFIIWILYGNDELNNFYTQVQGGDKQRLCQYFEMLDVGQARRAEVHPVVLRWISHIEKVDPECQRDSATRDLIRLVREKLLVVPLPPNRASAIAGGRGFAAPELGQITTRYRATAVEFRDALDEIIAKISNKEYLLVGGDRDHIKPPRLRPSMPSTSTSTTQSRDRTDLPRLGSLQLRPPIGVLTEMPGVPIRPADYTLPPMKDWEFNVDNLFAESVLLEVGSEAMVPSTRVRTKLCSRCKALNFWASSFKLEDELSALHLRAKTCDFCGLVAMACKHNEVIKNDKLQIERKQSNLMLTGDPYPVLSIIRSPEAKPPLHIQLGFPELPNPQSDTFFSIVKLWLRNCNTDQDHSECRAKNRGLLPTRLIDVGTPTHPQLRVIETDQERPISGEYIALSHPWGDTRMYEPFSTLRKDDSGRQHDIEHFKKAIPYTELPATFRDAVDCTRRLEVRYLWIDSICIIQGLDGDFNEEAKKMEDVFSGAYCVLAASRASSQLDGFLGTRPQRQYVAFQRGTEKPFYVCRTIDNFSKDVIEGSLNKRGWVLQERALARRTVYFTETQTYFECGKGVRCETLTTMKNNMADFLGDPNFPDKAMRTTSRALKISWFQELYKQYSRLDFTRYEDRPLAIAGLEKRLQEAFGIKGGYGIFDDGNKANGGLFHRSLLWQRGEEESDEQCLIPIDFPAEREISVPSWSWMAYKGGISYADPPFESAIWERDDIVPSWTGGTTENSTSLASGGGPELMATVRDFNTAGYKSGDIKLTYDTERTRGVDGQRARCVIIARSDDGRAPGEKRFYVLLVTAAEVRPDYEEEIYSRAGAGYMLGKYIALDKPGTQARIV</sequence>
<gene>
    <name evidence="1" type="ORF">BU25DRAFT_415745</name>
</gene>
<evidence type="ECO:0000313" key="1">
    <source>
        <dbReference type="EMBL" id="KAF2621900.1"/>
    </source>
</evidence>